<gene>
    <name evidence="3" type="ORF">Q4527_05135</name>
</gene>
<proteinExistence type="predicted"/>
<name>A0AAW7Z0J3_9ALTE</name>
<evidence type="ECO:0000256" key="1">
    <source>
        <dbReference type="SAM" id="MobiDB-lite"/>
    </source>
</evidence>
<feature type="compositionally biased region" description="Polar residues" evidence="1">
    <location>
        <begin position="365"/>
        <end position="381"/>
    </location>
</feature>
<feature type="region of interest" description="Disordered" evidence="1">
    <location>
        <begin position="356"/>
        <end position="381"/>
    </location>
</feature>
<keyword evidence="2" id="KW-1133">Transmembrane helix</keyword>
<dbReference type="AlphaFoldDB" id="A0AAW7Z0J3"/>
<keyword evidence="2" id="KW-0812">Transmembrane</keyword>
<keyword evidence="2" id="KW-0472">Membrane</keyword>
<evidence type="ECO:0000256" key="2">
    <source>
        <dbReference type="SAM" id="Phobius"/>
    </source>
</evidence>
<evidence type="ECO:0000313" key="3">
    <source>
        <dbReference type="EMBL" id="MDO6576763.1"/>
    </source>
</evidence>
<reference evidence="3" key="1">
    <citation type="submission" date="2023-07" db="EMBL/GenBank/DDBJ databases">
        <title>Genome content predicts the carbon catabolic preferences of heterotrophic bacteria.</title>
        <authorList>
            <person name="Gralka M."/>
        </authorList>
    </citation>
    <scope>NUCLEOTIDE SEQUENCE</scope>
    <source>
        <strain evidence="3">F2M12</strain>
    </source>
</reference>
<dbReference type="Proteomes" id="UP001170717">
    <property type="component" value="Unassembled WGS sequence"/>
</dbReference>
<organism evidence="3 4">
    <name type="scientific">Alteromonas stellipolaris</name>
    <dbReference type="NCBI Taxonomy" id="233316"/>
    <lineage>
        <taxon>Bacteria</taxon>
        <taxon>Pseudomonadati</taxon>
        <taxon>Pseudomonadota</taxon>
        <taxon>Gammaproteobacteria</taxon>
        <taxon>Alteromonadales</taxon>
        <taxon>Alteromonadaceae</taxon>
        <taxon>Alteromonas/Salinimonas group</taxon>
        <taxon>Alteromonas</taxon>
    </lineage>
</organism>
<comment type="caution">
    <text evidence="3">The sequence shown here is derived from an EMBL/GenBank/DDBJ whole genome shotgun (WGS) entry which is preliminary data.</text>
</comment>
<dbReference type="EMBL" id="JAUOQI010000003">
    <property type="protein sequence ID" value="MDO6576763.1"/>
    <property type="molecule type" value="Genomic_DNA"/>
</dbReference>
<accession>A0AAW7Z0J3</accession>
<dbReference type="RefSeq" id="WP_303538139.1">
    <property type="nucleotide sequence ID" value="NZ_JAUOQI010000003.1"/>
</dbReference>
<sequence length="381" mass="41638">MKTANRYLFISLATILGVLIIIRMSMPYAAQWYINKTLSQPGEYSGRVGDVDLMLWRGAYSLEHVLLYKSNGQVDRPLFRAEKVEFTLNWSQLIKGAASGTVNLTRPEINFVDGATSDNSQAGKNEDWLNIANQLFPLRIDRLSVTDGKIGFYNPETSPVIDISLHDIQGEVTNLVNSDALSDNRVANALVTAQTAQQGTLKLEAKLNPATQKPTFDLNLQADNVALVNFKNLLDTYAPFDLEAGSLTLAAEVAADDGKVKGYIKPILHHVEVFSWKGDIEQDGDGLLEGTVELLSAFVTEIFENQSEDQVATRIPIEGDLSSPDTDVFSALSAIIKNAFIQAISGDIEESVELQTLSEPALPDSTKTADSNSQSAKPDTR</sequence>
<dbReference type="InterPro" id="IPR008023">
    <property type="entry name" value="DUF748"/>
</dbReference>
<dbReference type="Pfam" id="PF05359">
    <property type="entry name" value="DUF748"/>
    <property type="match status" value="1"/>
</dbReference>
<feature type="transmembrane region" description="Helical" evidence="2">
    <location>
        <begin position="7"/>
        <end position="26"/>
    </location>
</feature>
<evidence type="ECO:0000313" key="4">
    <source>
        <dbReference type="Proteomes" id="UP001170717"/>
    </source>
</evidence>
<protein>
    <submittedName>
        <fullName evidence="3">DUF748 domain-containing protein</fullName>
    </submittedName>
</protein>